<name>A0AAD9WSY4_9ROSI</name>
<comment type="caution">
    <text evidence="1">The sequence shown here is derived from an EMBL/GenBank/DDBJ whole genome shotgun (WGS) entry which is preliminary data.</text>
</comment>
<dbReference type="InterPro" id="IPR052343">
    <property type="entry name" value="Retrotransposon-Effector_Assoc"/>
</dbReference>
<accession>A0AAD9WSY4</accession>
<dbReference type="PANTHER" id="PTHR46890:SF43">
    <property type="entry name" value="NON-LTR RETROELEMENT REVERSE TRANSCRIPTASE"/>
    <property type="match status" value="1"/>
</dbReference>
<evidence type="ECO:0008006" key="3">
    <source>
        <dbReference type="Google" id="ProtNLM"/>
    </source>
</evidence>
<gene>
    <name evidence="1" type="ORF">Ddye_023030</name>
</gene>
<dbReference type="EMBL" id="JANJYI010000007">
    <property type="protein sequence ID" value="KAK2641267.1"/>
    <property type="molecule type" value="Genomic_DNA"/>
</dbReference>
<evidence type="ECO:0000313" key="2">
    <source>
        <dbReference type="Proteomes" id="UP001280121"/>
    </source>
</evidence>
<dbReference type="PANTHER" id="PTHR46890">
    <property type="entry name" value="NON-LTR RETROLELEMENT REVERSE TRANSCRIPTASE-LIKE PROTEIN-RELATED"/>
    <property type="match status" value="1"/>
</dbReference>
<sequence length="203" mass="23010">MINQRRKKTQISRMVLSNGTTLDDAESVHFGAARYFRDFFSTSCEVVQADLSILIDPVISDVENNMFCAELIEMEVKEALFSIPQQSCPGPDGFRSGFYIKCWEIIKGDVIDAAREFFRGGLLTKFFTSPFIVLIPKVPDPSSFNKFRPISLCSVAYKIFSKIIVACLTRVIQKLVLMNKVLLFWDAVFLKVSSLPKRWCAPS</sequence>
<organism evidence="1 2">
    <name type="scientific">Dipteronia dyeriana</name>
    <dbReference type="NCBI Taxonomy" id="168575"/>
    <lineage>
        <taxon>Eukaryota</taxon>
        <taxon>Viridiplantae</taxon>
        <taxon>Streptophyta</taxon>
        <taxon>Embryophyta</taxon>
        <taxon>Tracheophyta</taxon>
        <taxon>Spermatophyta</taxon>
        <taxon>Magnoliopsida</taxon>
        <taxon>eudicotyledons</taxon>
        <taxon>Gunneridae</taxon>
        <taxon>Pentapetalae</taxon>
        <taxon>rosids</taxon>
        <taxon>malvids</taxon>
        <taxon>Sapindales</taxon>
        <taxon>Sapindaceae</taxon>
        <taxon>Hippocastanoideae</taxon>
        <taxon>Acereae</taxon>
        <taxon>Dipteronia</taxon>
    </lineage>
</organism>
<dbReference type="Proteomes" id="UP001280121">
    <property type="component" value="Unassembled WGS sequence"/>
</dbReference>
<protein>
    <recommendedName>
        <fullName evidence="3">Reverse transcriptase</fullName>
    </recommendedName>
</protein>
<dbReference type="AlphaFoldDB" id="A0AAD9WSY4"/>
<proteinExistence type="predicted"/>
<reference evidence="1" key="1">
    <citation type="journal article" date="2023" name="Plant J.">
        <title>Genome sequences and population genomics provide insights into the demographic history, inbreeding, and mutation load of two 'living fossil' tree species of Dipteronia.</title>
        <authorList>
            <person name="Feng Y."/>
            <person name="Comes H.P."/>
            <person name="Chen J."/>
            <person name="Zhu S."/>
            <person name="Lu R."/>
            <person name="Zhang X."/>
            <person name="Li P."/>
            <person name="Qiu J."/>
            <person name="Olsen K.M."/>
            <person name="Qiu Y."/>
        </authorList>
    </citation>
    <scope>NUCLEOTIDE SEQUENCE</scope>
    <source>
        <strain evidence="1">KIB01</strain>
    </source>
</reference>
<evidence type="ECO:0000313" key="1">
    <source>
        <dbReference type="EMBL" id="KAK2641267.1"/>
    </source>
</evidence>
<keyword evidence="2" id="KW-1185">Reference proteome</keyword>